<proteinExistence type="predicted"/>
<comment type="caution">
    <text evidence="2">The sequence shown here is derived from an EMBL/GenBank/DDBJ whole genome shotgun (WGS) entry which is preliminary data.</text>
</comment>
<name>A0AAD2FMZ6_9STRA</name>
<feature type="region of interest" description="Disordered" evidence="1">
    <location>
        <begin position="1"/>
        <end position="110"/>
    </location>
</feature>
<dbReference type="Proteomes" id="UP001295423">
    <property type="component" value="Unassembled WGS sequence"/>
</dbReference>
<accession>A0AAD2FMZ6</accession>
<keyword evidence="3" id="KW-1185">Reference proteome</keyword>
<reference evidence="2" key="1">
    <citation type="submission" date="2023-08" db="EMBL/GenBank/DDBJ databases">
        <authorList>
            <person name="Audoor S."/>
            <person name="Bilcke G."/>
        </authorList>
    </citation>
    <scope>NUCLEOTIDE SEQUENCE</scope>
</reference>
<protein>
    <submittedName>
        <fullName evidence="2">Uncharacterized protein</fullName>
    </submittedName>
</protein>
<dbReference type="EMBL" id="CAKOGP040001714">
    <property type="protein sequence ID" value="CAJ1946636.1"/>
    <property type="molecule type" value="Genomic_DNA"/>
</dbReference>
<evidence type="ECO:0000313" key="2">
    <source>
        <dbReference type="EMBL" id="CAJ1946636.1"/>
    </source>
</evidence>
<gene>
    <name evidence="2" type="ORF">CYCCA115_LOCUS10762</name>
</gene>
<evidence type="ECO:0000313" key="3">
    <source>
        <dbReference type="Proteomes" id="UP001295423"/>
    </source>
</evidence>
<organism evidence="2 3">
    <name type="scientific">Cylindrotheca closterium</name>
    <dbReference type="NCBI Taxonomy" id="2856"/>
    <lineage>
        <taxon>Eukaryota</taxon>
        <taxon>Sar</taxon>
        <taxon>Stramenopiles</taxon>
        <taxon>Ochrophyta</taxon>
        <taxon>Bacillariophyta</taxon>
        <taxon>Bacillariophyceae</taxon>
        <taxon>Bacillariophycidae</taxon>
        <taxon>Bacillariales</taxon>
        <taxon>Bacillariaceae</taxon>
        <taxon>Cylindrotheca</taxon>
    </lineage>
</organism>
<sequence length="672" mass="74096">MSNQDENVDLVESSGAAEVQECDKTTDIEVMPQHLEASESSKRQSKTTKRETGTAKKTINRRKAANISSDPPGRISSKKGSRTANKGGNYRALKVTCPPPGSDSTRRVQGHDELMRLESRRRLEIAQQMEMYQDRWHVAKDILDFASESVGSAERLINGFIKASEAFASNLRAISEDKYIDTKGEVADTWKAQNRLTKQRDFSDTIDILSPISSAILESQSAMAKQAKAMENVCNQISSNVLAELQELTSTVQGGARTLKIHGGAILAEMKQADNDVTTIWDIFDGLVSNDLIEQSTHGGSMHGASVHGTKVFNDFMDMIDKSTHGASMHGGVAVSSIRGGSMHGGEILRRGNQGKKAMLKRMGGGKDCWLVAQFYKVAVQHQVLAMAATREKMDNLVDKIIALEEKRVSGLHTLLATGFLQRKKALFATFPKFNEIALKDLEGADISEESLDAFFDNRSLERLKHSKSHRSSIMNRRSVLTGFTGPLEIENTIEEFGDPFDDLSQILSSKVVELKKPGALYMMDAEWTMALVIVSKFGIFHVIQAPIGKSITEETSSVQAFQSLRPDMDFGSPNAWKARSELRLLETLTPVVSLDVTQCIFQNSTLQRREVQVLVTGEQTTRNKLFGTSGTVKCTLRLKSPMVAKAFTEALKSMKKSILSPNKAKAEPTKK</sequence>
<evidence type="ECO:0000256" key="1">
    <source>
        <dbReference type="SAM" id="MobiDB-lite"/>
    </source>
</evidence>
<dbReference type="AlphaFoldDB" id="A0AAD2FMZ6"/>
<feature type="compositionally biased region" description="Basic and acidic residues" evidence="1">
    <location>
        <begin position="36"/>
        <end position="54"/>
    </location>
</feature>